<feature type="domain" description="At1g61900-like C-terminal" evidence="1">
    <location>
        <begin position="216"/>
        <end position="264"/>
    </location>
</feature>
<dbReference type="EMBL" id="WJXA01000004">
    <property type="protein sequence ID" value="KAF7146326.1"/>
    <property type="molecule type" value="Genomic_DNA"/>
</dbReference>
<dbReference type="InterPro" id="IPR040336">
    <property type="entry name" value="At1g61900-like"/>
</dbReference>
<sequence length="281" mass="31787">MILYSGFETVSTTSMMAIKYLHDHSSALQEIRDEHFAIRGRKKPEEPLDWNDHKSMVFTRVERAWNLTTAAACLEGEAGCICEKELGIVTIAIFLHYFVARYRYSNSMLLIQFRVLWVSCKYSGELALSRTRAEYCLSDIEQILQSILSEASCPVTHADEIDNLVDSSNLLASCGNSDAVNERCNHICQNSVSEAARKISVKDYLKMLNVISHWCAACCNVMSYVSHLQEQSLIANLQALNCIALLGIRLQKANVCHNVYDLCQVNLKDFYKVFFDALLMS</sequence>
<dbReference type="InterPro" id="IPR036396">
    <property type="entry name" value="Cyt_P450_sf"/>
</dbReference>
<evidence type="ECO:0000259" key="1">
    <source>
        <dbReference type="Pfam" id="PF26584"/>
    </source>
</evidence>
<reference evidence="2" key="1">
    <citation type="submission" date="2019-11" db="EMBL/GenBank/DDBJ databases">
        <authorList>
            <person name="Liu Y."/>
            <person name="Hou J."/>
            <person name="Li T.-Q."/>
            <person name="Guan C.-H."/>
            <person name="Wu X."/>
            <person name="Wu H.-Z."/>
            <person name="Ling F."/>
            <person name="Zhang R."/>
            <person name="Shi X.-G."/>
            <person name="Ren J.-P."/>
            <person name="Chen E.-F."/>
            <person name="Sun J.-M."/>
        </authorList>
    </citation>
    <scope>NUCLEOTIDE SEQUENCE</scope>
    <source>
        <strain evidence="2">Adult_tree_wgs_1</strain>
        <tissue evidence="2">Leaves</tissue>
    </source>
</reference>
<dbReference type="Proteomes" id="UP000626092">
    <property type="component" value="Unassembled WGS sequence"/>
</dbReference>
<gene>
    <name evidence="2" type="ORF">RHSIM_Rhsim04G0053500</name>
</gene>
<name>A0A834H3I0_RHOSS</name>
<evidence type="ECO:0000313" key="2">
    <source>
        <dbReference type="EMBL" id="KAF7146326.1"/>
    </source>
</evidence>
<proteinExistence type="predicted"/>
<dbReference type="PANTHER" id="PTHR33831:SF5">
    <property type="entry name" value="OS07G0102300 PROTEIN"/>
    <property type="match status" value="1"/>
</dbReference>
<dbReference type="GO" id="GO:0005506">
    <property type="term" value="F:iron ion binding"/>
    <property type="evidence" value="ECO:0007669"/>
    <property type="project" value="InterPro"/>
</dbReference>
<accession>A0A834H3I0</accession>
<dbReference type="InterPro" id="IPR059003">
    <property type="entry name" value="At1g61900_C"/>
</dbReference>
<dbReference type="GO" id="GO:0020037">
    <property type="term" value="F:heme binding"/>
    <property type="evidence" value="ECO:0007669"/>
    <property type="project" value="InterPro"/>
</dbReference>
<keyword evidence="3" id="KW-1185">Reference proteome</keyword>
<organism evidence="2 3">
    <name type="scientific">Rhododendron simsii</name>
    <name type="common">Sims's rhododendron</name>
    <dbReference type="NCBI Taxonomy" id="118357"/>
    <lineage>
        <taxon>Eukaryota</taxon>
        <taxon>Viridiplantae</taxon>
        <taxon>Streptophyta</taxon>
        <taxon>Embryophyta</taxon>
        <taxon>Tracheophyta</taxon>
        <taxon>Spermatophyta</taxon>
        <taxon>Magnoliopsida</taxon>
        <taxon>eudicotyledons</taxon>
        <taxon>Gunneridae</taxon>
        <taxon>Pentapetalae</taxon>
        <taxon>asterids</taxon>
        <taxon>Ericales</taxon>
        <taxon>Ericaceae</taxon>
        <taxon>Ericoideae</taxon>
        <taxon>Rhodoreae</taxon>
        <taxon>Rhododendron</taxon>
    </lineage>
</organism>
<dbReference type="PANTHER" id="PTHR33831">
    <property type="entry name" value="GPI-ANCHORED PROTEIN"/>
    <property type="match status" value="1"/>
</dbReference>
<dbReference type="Pfam" id="PF26584">
    <property type="entry name" value="At1g61900"/>
    <property type="match status" value="1"/>
</dbReference>
<dbReference type="GO" id="GO:0005886">
    <property type="term" value="C:plasma membrane"/>
    <property type="evidence" value="ECO:0007669"/>
    <property type="project" value="TreeGrafter"/>
</dbReference>
<evidence type="ECO:0000313" key="3">
    <source>
        <dbReference type="Proteomes" id="UP000626092"/>
    </source>
</evidence>
<comment type="caution">
    <text evidence="2">The sequence shown here is derived from an EMBL/GenBank/DDBJ whole genome shotgun (WGS) entry which is preliminary data.</text>
</comment>
<dbReference type="GO" id="GO:0016705">
    <property type="term" value="F:oxidoreductase activity, acting on paired donors, with incorporation or reduction of molecular oxygen"/>
    <property type="evidence" value="ECO:0007669"/>
    <property type="project" value="InterPro"/>
</dbReference>
<dbReference type="SUPFAM" id="SSF48264">
    <property type="entry name" value="Cytochrome P450"/>
    <property type="match status" value="1"/>
</dbReference>
<dbReference type="GO" id="GO:0004497">
    <property type="term" value="F:monooxygenase activity"/>
    <property type="evidence" value="ECO:0007669"/>
    <property type="project" value="InterPro"/>
</dbReference>
<protein>
    <recommendedName>
        <fullName evidence="1">At1g61900-like C-terminal domain-containing protein</fullName>
    </recommendedName>
</protein>
<dbReference type="AlphaFoldDB" id="A0A834H3I0"/>
<dbReference type="OrthoDB" id="1829336at2759"/>